<dbReference type="EMBL" id="CWGJ01000002">
    <property type="protein sequence ID" value="CRX37570.1"/>
    <property type="molecule type" value="Genomic_DNA"/>
</dbReference>
<accession>A0A0H5E316</accession>
<evidence type="ECO:0008006" key="3">
    <source>
        <dbReference type="Google" id="ProtNLM"/>
    </source>
</evidence>
<protein>
    <recommendedName>
        <fullName evidence="3">DUF2971 domain-containing protein</fullName>
    </recommendedName>
</protein>
<organism evidence="1 2">
    <name type="scientific">Estrella lausannensis</name>
    <dbReference type="NCBI Taxonomy" id="483423"/>
    <lineage>
        <taxon>Bacteria</taxon>
        <taxon>Pseudomonadati</taxon>
        <taxon>Chlamydiota</taxon>
        <taxon>Chlamydiia</taxon>
        <taxon>Parachlamydiales</taxon>
        <taxon>Candidatus Criblamydiaceae</taxon>
        <taxon>Estrella</taxon>
    </lineage>
</organism>
<dbReference type="Proteomes" id="UP000220251">
    <property type="component" value="Unassembled WGS sequence"/>
</dbReference>
<dbReference type="AlphaFoldDB" id="A0A0H5E316"/>
<name>A0A0H5E316_9BACT</name>
<gene>
    <name evidence="1" type="ORF">ELAC_0209</name>
</gene>
<evidence type="ECO:0000313" key="1">
    <source>
        <dbReference type="EMBL" id="CRX37570.1"/>
    </source>
</evidence>
<evidence type="ECO:0000313" key="2">
    <source>
        <dbReference type="Proteomes" id="UP000220251"/>
    </source>
</evidence>
<sequence>MFFPWINKLKDDPWEGRPSKLNFDENRIIPVRFVNGKDNPLEYRKLKDVLNRPGEIEEHMQAHLRMSRMFFINCWHMNDGESDSQWKIYGTSPFSMAVVSSFSLLSSAITDDKEIYGSRVSYYDPNNETTSEGNAFFLATHKRNAFIHEREFRLIYCDHSIIKTLDDPQGISVSIDLKILIQKVVISPLAPPWFVTEVKTFMQTHGLNMDCVQSELLNTW</sequence>
<proteinExistence type="predicted"/>
<reference evidence="2" key="1">
    <citation type="submission" date="2015-06" db="EMBL/GenBank/DDBJ databases">
        <authorList>
            <person name="Bertelli C."/>
        </authorList>
    </citation>
    <scope>NUCLEOTIDE SEQUENCE [LARGE SCALE GENOMIC DNA]</scope>
    <source>
        <strain evidence="2">CRIB-30</strain>
    </source>
</reference>
<keyword evidence="2" id="KW-1185">Reference proteome</keyword>